<sequence>MLADYREFHPDFPINPGEDADDDEDQQKAAKDELKTLAGHRSRFGGNFSQLEARLNGRLDETSFEAHAATQMDLDGLDEILNTNTASLPLVELDSEYFDKIDEYDVQAGQYGASETPILIPIQVEDDIVIYWDPLADYYDNGTADPVEMTLSETTFLRLWSRAERARWTLWIDGQEQKKMAEFTETDQ</sequence>
<evidence type="ECO:0000313" key="3">
    <source>
        <dbReference type="Proteomes" id="UP000198297"/>
    </source>
</evidence>
<organism evidence="2 3">
    <name type="scientific">Halorubrum ezzemoulense</name>
    <name type="common">Halorubrum chaoviator</name>
    <dbReference type="NCBI Taxonomy" id="337243"/>
    <lineage>
        <taxon>Archaea</taxon>
        <taxon>Methanobacteriati</taxon>
        <taxon>Methanobacteriota</taxon>
        <taxon>Stenosarchaea group</taxon>
        <taxon>Halobacteria</taxon>
        <taxon>Halobacteriales</taxon>
        <taxon>Haloferacaceae</taxon>
        <taxon>Halorubrum</taxon>
    </lineage>
</organism>
<reference evidence="2 3" key="1">
    <citation type="submission" date="2017-06" db="EMBL/GenBank/DDBJ databases">
        <authorList>
            <person name="Kim H.J."/>
            <person name="Triplett B.A."/>
        </authorList>
    </citation>
    <scope>NUCLEOTIDE SEQUENCE [LARGE SCALE GENOMIC DNA]</scope>
    <source>
        <strain evidence="2 3">DSM 19316</strain>
    </source>
</reference>
<evidence type="ECO:0000256" key="1">
    <source>
        <dbReference type="SAM" id="MobiDB-lite"/>
    </source>
</evidence>
<feature type="compositionally biased region" description="Basic and acidic residues" evidence="1">
    <location>
        <begin position="1"/>
        <end position="10"/>
    </location>
</feature>
<proteinExistence type="predicted"/>
<gene>
    <name evidence="2" type="ORF">SAMN06266787_1142</name>
</gene>
<name>A0A238YL17_HALEZ</name>
<protein>
    <submittedName>
        <fullName evidence="2">Uncharacterized protein</fullName>
    </submittedName>
</protein>
<feature type="region of interest" description="Disordered" evidence="1">
    <location>
        <begin position="1"/>
        <end position="30"/>
    </location>
</feature>
<dbReference type="Proteomes" id="UP000198297">
    <property type="component" value="Unassembled WGS sequence"/>
</dbReference>
<evidence type="ECO:0000313" key="2">
    <source>
        <dbReference type="EMBL" id="SNR71498.1"/>
    </source>
</evidence>
<dbReference type="AlphaFoldDB" id="A0A238YL17"/>
<accession>A0A238YL17</accession>
<dbReference type="EMBL" id="FZNK01000014">
    <property type="protein sequence ID" value="SNR71498.1"/>
    <property type="molecule type" value="Genomic_DNA"/>
</dbReference>